<proteinExistence type="predicted"/>
<evidence type="ECO:0000313" key="1">
    <source>
        <dbReference type="EMBL" id="UAT28846.1"/>
    </source>
</evidence>
<organism evidence="1 2">
    <name type="scientific">Dinoroseobacter phage vB_DshP-R7L</name>
    <dbReference type="NCBI Taxonomy" id="2873349"/>
    <lineage>
        <taxon>Viruses</taxon>
        <taxon>Duplodnaviria</taxon>
        <taxon>Heunggongvirae</taxon>
        <taxon>Uroviricota</taxon>
        <taxon>Caudoviricetes</taxon>
        <taxon>Schitoviridae</taxon>
        <taxon>Rhodovirinae</taxon>
        <taxon>Gonggongvirus</taxon>
        <taxon>Gonggongvirus R7l</taxon>
    </lineage>
</organism>
<reference evidence="1" key="1">
    <citation type="submission" date="2021-08" db="EMBL/GenBank/DDBJ databases">
        <authorList>
            <person name="Lu L."/>
            <person name="Huang X."/>
            <person name="Zhang R."/>
            <person name="Jiao N."/>
        </authorList>
    </citation>
    <scope>NUCLEOTIDE SEQUENCE</scope>
</reference>
<gene>
    <name evidence="1" type="ORF">R7L_gp7</name>
</gene>
<evidence type="ECO:0000313" key="2">
    <source>
        <dbReference type="Proteomes" id="UP000828212"/>
    </source>
</evidence>
<name>A0AAE9BN05_9CAUD</name>
<dbReference type="Proteomes" id="UP000828212">
    <property type="component" value="Segment"/>
</dbReference>
<dbReference type="EMBL" id="MZ773648">
    <property type="protein sequence ID" value="UAT28846.1"/>
    <property type="molecule type" value="Genomic_DNA"/>
</dbReference>
<keyword evidence="2" id="KW-1185">Reference proteome</keyword>
<sequence>MCNGWGQVCCVIRGGISLCNIEDRGGGSACVADSTETPPPDTVYQKYPMQNFEYMKTPTLDSMYKSINENLI</sequence>
<protein>
    <submittedName>
        <fullName evidence="1">Uncharacterized protein</fullName>
    </submittedName>
</protein>
<accession>A0AAE9BN05</accession>